<protein>
    <submittedName>
        <fullName evidence="1">Uncharacterized protein</fullName>
    </submittedName>
</protein>
<dbReference type="RefSeq" id="WP_132083075.1">
    <property type="nucleotide sequence ID" value="NZ_SLUI01000017.1"/>
</dbReference>
<proteinExistence type="predicted"/>
<comment type="caution">
    <text evidence="1">The sequence shown here is derived from an EMBL/GenBank/DDBJ whole genome shotgun (WGS) entry which is preliminary data.</text>
</comment>
<keyword evidence="2" id="KW-1185">Reference proteome</keyword>
<gene>
    <name evidence="1" type="ORF">EV210_11742</name>
</gene>
<organism evidence="1 2">
    <name type="scientific">Anaerospora hongkongensis</name>
    <dbReference type="NCBI Taxonomy" id="244830"/>
    <lineage>
        <taxon>Bacteria</taxon>
        <taxon>Bacillati</taxon>
        <taxon>Bacillota</taxon>
        <taxon>Negativicutes</taxon>
        <taxon>Selenomonadales</taxon>
        <taxon>Sporomusaceae</taxon>
        <taxon>Anaerospora</taxon>
    </lineage>
</organism>
<dbReference type="Proteomes" id="UP000295063">
    <property type="component" value="Unassembled WGS sequence"/>
</dbReference>
<dbReference type="AlphaFoldDB" id="A0A4V2Q7W1"/>
<accession>A0A4V2Q7W1</accession>
<reference evidence="1 2" key="1">
    <citation type="submission" date="2019-03" db="EMBL/GenBank/DDBJ databases">
        <title>Genomic Encyclopedia of Type Strains, Phase IV (KMG-IV): sequencing the most valuable type-strain genomes for metagenomic binning, comparative biology and taxonomic classification.</title>
        <authorList>
            <person name="Goeker M."/>
        </authorList>
    </citation>
    <scope>NUCLEOTIDE SEQUENCE [LARGE SCALE GENOMIC DNA]</scope>
    <source>
        <strain evidence="1 2">DSM 15969</strain>
    </source>
</reference>
<evidence type="ECO:0000313" key="2">
    <source>
        <dbReference type="Proteomes" id="UP000295063"/>
    </source>
</evidence>
<dbReference type="EMBL" id="SLUI01000017">
    <property type="protein sequence ID" value="TCL33584.1"/>
    <property type="molecule type" value="Genomic_DNA"/>
</dbReference>
<name>A0A4V2Q7W1_9FIRM</name>
<evidence type="ECO:0000313" key="1">
    <source>
        <dbReference type="EMBL" id="TCL33584.1"/>
    </source>
</evidence>
<dbReference type="OrthoDB" id="6816093at2"/>
<sequence length="245" mass="26437">MSQYMFGAGNMFCIPKAAVPTPRLLGTMQEVSIEFSGNIKELFGQNQFSEAVARGQQKVTGKAKFANIKMDTYNDLYFNETATVGQNLVTINESQTVTDAGYTVIAKKSKFLTDLGVIDGATGKALTRVASAPKTGEYALANETGTYTFNADMADKQVYLSYMYSDAVNGRTIIINNQPMGAAPSFMGIFSGRFGGKEMTLILNTCVASKLSLVTTKLEDFNIPEFDFSASVDELGRLGTLSSAD</sequence>